<protein>
    <submittedName>
        <fullName evidence="3">Uncharacterized protein</fullName>
    </submittedName>
</protein>
<evidence type="ECO:0000256" key="2">
    <source>
        <dbReference type="SAM" id="Phobius"/>
    </source>
</evidence>
<dbReference type="CDD" id="cd16021">
    <property type="entry name" value="ALP_like"/>
    <property type="match status" value="1"/>
</dbReference>
<proteinExistence type="predicted"/>
<dbReference type="InterPro" id="IPR017850">
    <property type="entry name" value="Alkaline_phosphatase_core_sf"/>
</dbReference>
<dbReference type="AlphaFoldDB" id="A0AAW1JH95"/>
<dbReference type="PANTHER" id="PTHR10974">
    <property type="entry name" value="FI08016P-RELATED"/>
    <property type="match status" value="1"/>
</dbReference>
<keyword evidence="2" id="KW-1133">Transmembrane helix</keyword>
<evidence type="ECO:0000256" key="1">
    <source>
        <dbReference type="SAM" id="MobiDB-lite"/>
    </source>
</evidence>
<dbReference type="SUPFAM" id="SSF53649">
    <property type="entry name" value="Alkaline phosphatase-like"/>
    <property type="match status" value="1"/>
</dbReference>
<keyword evidence="2" id="KW-0812">Transmembrane</keyword>
<sequence length="762" mass="87228">MENKKSWASRRFICIFLAGNFLFFCLFYLQPNLTPGLTTIVINDTEIVAKELEDSFLTDECTIPDPDPWNEEAKTFYEKKSYISCNNHKLLTYIVKNTSSAKLYVDKQAKKAYSAKPITCCYLNVTRSEEQAVPDNNIVYSDCVDFKDKVDITGRIVTVKCRSNNKTVYSNTYAPITVTEDVQTKMNRQHITTKFYKNNAKNARISLSRLNFIRTMPKTREFLINTDWIEYKGYNKIGDNTIPNLMALLTGKEYPIAFDDCHLDKLGCLDKSGFVWAEYAKLGYVTGFAEDESRLNTFNYYKKGFVHKPVDYYMRAYTVAVSKLTKKVVDGMAYCMRAYTVAVSKLTKKVVDGMAYCTGPEAAGERILNVAKDFADTFSNYPSFGFFWMNTFSHNELNTPTRTLDNKVVDFHNELNTPTRMDNKVVDFLQHLHNSDYTNNSAIIFLSDHGITNNSAIIFLSDHGIRFGKIRSTRTGWLEERLPYLYFWFPEWFQKKYPKEFINLKFNANSRLTTPYDLYMTIQHIIVLSGLKYDVQPSKACPACKSFFEEIPSRSCKEANIDMHWCTCYGHQDVQTSEELIKLAGDYVVDNVNQRISQYSKEAHKCAKYTFSQVLRADAAVRISSINQTYLVTIVKTQPEAIFECTLTIENGIITQAIFALATTVAFWFPYRFGRIDTTPTFPSFGSSKFFVVPSSISQRSTLSSIPVTRNNPKRERRRATDPIQYSGAKTFFLNEIESHSSSSSSGESSTDSNTSTEIQII</sequence>
<dbReference type="Proteomes" id="UP001458880">
    <property type="component" value="Unassembled WGS sequence"/>
</dbReference>
<feature type="transmembrane region" description="Helical" evidence="2">
    <location>
        <begin position="12"/>
        <end position="29"/>
    </location>
</feature>
<dbReference type="Pfam" id="PF02995">
    <property type="entry name" value="DUF229"/>
    <property type="match status" value="1"/>
</dbReference>
<dbReference type="Gene3D" id="3.40.720.10">
    <property type="entry name" value="Alkaline Phosphatase, subunit A"/>
    <property type="match status" value="1"/>
</dbReference>
<dbReference type="EMBL" id="JASPKY010000391">
    <property type="protein sequence ID" value="KAK9702472.1"/>
    <property type="molecule type" value="Genomic_DNA"/>
</dbReference>
<feature type="region of interest" description="Disordered" evidence="1">
    <location>
        <begin position="738"/>
        <end position="762"/>
    </location>
</feature>
<keyword evidence="4" id="KW-1185">Reference proteome</keyword>
<organism evidence="3 4">
    <name type="scientific">Popillia japonica</name>
    <name type="common">Japanese beetle</name>
    <dbReference type="NCBI Taxonomy" id="7064"/>
    <lineage>
        <taxon>Eukaryota</taxon>
        <taxon>Metazoa</taxon>
        <taxon>Ecdysozoa</taxon>
        <taxon>Arthropoda</taxon>
        <taxon>Hexapoda</taxon>
        <taxon>Insecta</taxon>
        <taxon>Pterygota</taxon>
        <taxon>Neoptera</taxon>
        <taxon>Endopterygota</taxon>
        <taxon>Coleoptera</taxon>
        <taxon>Polyphaga</taxon>
        <taxon>Scarabaeiformia</taxon>
        <taxon>Scarabaeidae</taxon>
        <taxon>Rutelinae</taxon>
        <taxon>Popillia</taxon>
    </lineage>
</organism>
<dbReference type="GO" id="GO:0005615">
    <property type="term" value="C:extracellular space"/>
    <property type="evidence" value="ECO:0007669"/>
    <property type="project" value="TreeGrafter"/>
</dbReference>
<reference evidence="3 4" key="1">
    <citation type="journal article" date="2024" name="BMC Genomics">
        <title>De novo assembly and annotation of Popillia japonica's genome with initial clues to its potential as an invasive pest.</title>
        <authorList>
            <person name="Cucini C."/>
            <person name="Boschi S."/>
            <person name="Funari R."/>
            <person name="Cardaioli E."/>
            <person name="Iannotti N."/>
            <person name="Marturano G."/>
            <person name="Paoli F."/>
            <person name="Bruttini M."/>
            <person name="Carapelli A."/>
            <person name="Frati F."/>
            <person name="Nardi F."/>
        </authorList>
    </citation>
    <scope>NUCLEOTIDE SEQUENCE [LARGE SCALE GENOMIC DNA]</scope>
    <source>
        <strain evidence="3">DMR45628</strain>
    </source>
</reference>
<accession>A0AAW1JH95</accession>
<keyword evidence="2" id="KW-0472">Membrane</keyword>
<evidence type="ECO:0000313" key="4">
    <source>
        <dbReference type="Proteomes" id="UP001458880"/>
    </source>
</evidence>
<gene>
    <name evidence="3" type="ORF">QE152_g29929</name>
</gene>
<evidence type="ECO:0000313" key="3">
    <source>
        <dbReference type="EMBL" id="KAK9702472.1"/>
    </source>
</evidence>
<comment type="caution">
    <text evidence="3">The sequence shown here is derived from an EMBL/GenBank/DDBJ whole genome shotgun (WGS) entry which is preliminary data.</text>
</comment>
<feature type="compositionally biased region" description="Low complexity" evidence="1">
    <location>
        <begin position="740"/>
        <end position="762"/>
    </location>
</feature>
<dbReference type="InterPro" id="IPR004245">
    <property type="entry name" value="DUF229"/>
</dbReference>
<dbReference type="PANTHER" id="PTHR10974:SF9">
    <property type="entry name" value="DUF229 DOMAIN CONTAINING PROTEIN-RELATED"/>
    <property type="match status" value="1"/>
</dbReference>
<name>A0AAW1JH95_POPJA</name>